<proteinExistence type="predicted"/>
<dbReference type="Gene3D" id="1.25.40.10">
    <property type="entry name" value="Tetratricopeptide repeat domain"/>
    <property type="match status" value="1"/>
</dbReference>
<organism evidence="3 4">
    <name type="scientific">Durusdinium trenchii</name>
    <dbReference type="NCBI Taxonomy" id="1381693"/>
    <lineage>
        <taxon>Eukaryota</taxon>
        <taxon>Sar</taxon>
        <taxon>Alveolata</taxon>
        <taxon>Dinophyceae</taxon>
        <taxon>Suessiales</taxon>
        <taxon>Symbiodiniaceae</taxon>
        <taxon>Durusdinium</taxon>
    </lineage>
</organism>
<name>A0ABP0KNU6_9DINO</name>
<dbReference type="InterPro" id="IPR036400">
    <property type="entry name" value="Cyt_B5-like_heme/steroid_sf"/>
</dbReference>
<reference evidence="3 4" key="1">
    <citation type="submission" date="2024-02" db="EMBL/GenBank/DDBJ databases">
        <authorList>
            <person name="Chen Y."/>
            <person name="Shah S."/>
            <person name="Dougan E. K."/>
            <person name="Thang M."/>
            <person name="Chan C."/>
        </authorList>
    </citation>
    <scope>NUCLEOTIDE SEQUENCE [LARGE SCALE GENOMIC DNA]</scope>
</reference>
<comment type="caution">
    <text evidence="3">The sequence shown here is derived from an EMBL/GenBank/DDBJ whole genome shotgun (WGS) entry which is preliminary data.</text>
</comment>
<dbReference type="SUPFAM" id="SSF48452">
    <property type="entry name" value="TPR-like"/>
    <property type="match status" value="1"/>
</dbReference>
<dbReference type="InterPro" id="IPR019734">
    <property type="entry name" value="TPR_rpt"/>
</dbReference>
<feature type="region of interest" description="Disordered" evidence="2">
    <location>
        <begin position="179"/>
        <end position="210"/>
    </location>
</feature>
<keyword evidence="4" id="KW-1185">Reference proteome</keyword>
<accession>A0ABP0KNU6</accession>
<feature type="coiled-coil region" evidence="1">
    <location>
        <begin position="217"/>
        <end position="244"/>
    </location>
</feature>
<evidence type="ECO:0000313" key="3">
    <source>
        <dbReference type="EMBL" id="CAK9027920.1"/>
    </source>
</evidence>
<protein>
    <submittedName>
        <fullName evidence="3">Uncharacterized protein</fullName>
    </submittedName>
</protein>
<dbReference type="InterPro" id="IPR011990">
    <property type="entry name" value="TPR-like_helical_dom_sf"/>
</dbReference>
<dbReference type="Proteomes" id="UP001642464">
    <property type="component" value="Unassembled WGS sequence"/>
</dbReference>
<evidence type="ECO:0000256" key="1">
    <source>
        <dbReference type="SAM" id="Coils"/>
    </source>
</evidence>
<feature type="compositionally biased region" description="Basic and acidic residues" evidence="2">
    <location>
        <begin position="199"/>
        <end position="210"/>
    </location>
</feature>
<keyword evidence="1" id="KW-0175">Coiled coil</keyword>
<dbReference type="SMART" id="SM00028">
    <property type="entry name" value="TPR"/>
    <property type="match status" value="3"/>
</dbReference>
<feature type="compositionally biased region" description="Polar residues" evidence="2">
    <location>
        <begin position="179"/>
        <end position="190"/>
    </location>
</feature>
<dbReference type="EMBL" id="CAXAMM010012102">
    <property type="protein sequence ID" value="CAK9027920.1"/>
    <property type="molecule type" value="Genomic_DNA"/>
</dbReference>
<sequence length="445" mass="50327">MGVVGKIWDVVSCQRRRAQSDKDTAQTVPQAAEGKSSTVEAQAVAKALKEKGNELFKKHELEEALFTYTKAAEAYNYDASIWLNRSICNRKLENWEDAATDAEIAQELDPSNVKAYYNRAMALQLGSKLEEGLKVCKKGLEVQSDNKALQQLKADLQKSIKEEQAACPGEIASAATVNETSVQDAVQRPQTGPDGEYLWQKEKPSEREREGYKQAMLDMFRSKYEELKQRAEAAKSKRSTLQTDHYEDNQKQGLILSGGHRPMDRPENVDLPSKYQEPVGLLSPSELEEYGCDNRDRRYLLSVYGNIFDVSDRPDKYDPDGPYASLTGKDLTWGLFAGVDTVEYTNKFYDLFKARDMGKDKLIGVCSWLAWYETEYGKPVGKLELPPRKLLNNGFGIGPLLFHSFWAGCEDRGEREGRMIDLISRFSTSRLKTFVLDYKRAPDIA</sequence>
<gene>
    <name evidence="3" type="ORF">SCF082_LOCUS18146</name>
</gene>
<dbReference type="Gene3D" id="3.10.120.10">
    <property type="entry name" value="Cytochrome b5-like heme/steroid binding domain"/>
    <property type="match status" value="1"/>
</dbReference>
<dbReference type="PANTHER" id="PTHR46035">
    <property type="entry name" value="TETRATRICOPEPTIDE REPEAT PROTEIN 4"/>
    <property type="match status" value="1"/>
</dbReference>
<evidence type="ECO:0000256" key="2">
    <source>
        <dbReference type="SAM" id="MobiDB-lite"/>
    </source>
</evidence>
<evidence type="ECO:0000313" key="4">
    <source>
        <dbReference type="Proteomes" id="UP001642464"/>
    </source>
</evidence>
<dbReference type="SUPFAM" id="SSF55856">
    <property type="entry name" value="Cytochrome b5-like heme/steroid binding domain"/>
    <property type="match status" value="1"/>
</dbReference>
<dbReference type="PANTHER" id="PTHR46035:SF3">
    <property type="entry name" value="TRANSLOCATION PROTEIN SEC72"/>
    <property type="match status" value="1"/>
</dbReference>